<sequence length="217" mass="23405">MTSWRRKDSVPTKVWTETGTWQDSNYGRQGGSGATISLTFIGTGVKVLYQKGGLAGKFSASIDGGTATEYDSNGASGTGSFTITGLTNGSHTLLLTVGTTGNLYLFGAIPISGNTGVRLDNGSWFSKMAYDIAYTVDNEFKENPKLSIIALVANDYDRQTSLSSYKSYIGQLIDKGLLSGKVILLNNGIRGVQKQLDQKWYSNSLYELAIEKKCGFD</sequence>
<protein>
    <recommendedName>
        <fullName evidence="3">Carbohydrate esterase 2 N-terminal domain-containing protein</fullName>
    </recommendedName>
</protein>
<dbReference type="AlphaFoldDB" id="A0A4R2PAS8"/>
<gene>
    <name evidence="1" type="ORF">EV207_101171</name>
</gene>
<keyword evidence="2" id="KW-1185">Reference proteome</keyword>
<evidence type="ECO:0000313" key="1">
    <source>
        <dbReference type="EMBL" id="TCP32193.1"/>
    </source>
</evidence>
<dbReference type="RefSeq" id="WP_132742695.1">
    <property type="nucleotide sequence ID" value="NZ_SLXK01000001.1"/>
</dbReference>
<accession>A0A4R2PAS8</accession>
<dbReference type="OrthoDB" id="9807519at2"/>
<comment type="caution">
    <text evidence="1">The sequence shown here is derived from an EMBL/GenBank/DDBJ whole genome shotgun (WGS) entry which is preliminary data.</text>
</comment>
<proteinExistence type="predicted"/>
<organism evidence="1 2">
    <name type="scientific">Scopulibacillus darangshiensis</name>
    <dbReference type="NCBI Taxonomy" id="442528"/>
    <lineage>
        <taxon>Bacteria</taxon>
        <taxon>Bacillati</taxon>
        <taxon>Bacillota</taxon>
        <taxon>Bacilli</taxon>
        <taxon>Bacillales</taxon>
        <taxon>Sporolactobacillaceae</taxon>
        <taxon>Scopulibacillus</taxon>
    </lineage>
</organism>
<evidence type="ECO:0000313" key="2">
    <source>
        <dbReference type="Proteomes" id="UP000295416"/>
    </source>
</evidence>
<name>A0A4R2PAS8_9BACL</name>
<dbReference type="Proteomes" id="UP000295416">
    <property type="component" value="Unassembled WGS sequence"/>
</dbReference>
<reference evidence="1 2" key="1">
    <citation type="submission" date="2019-03" db="EMBL/GenBank/DDBJ databases">
        <title>Genomic Encyclopedia of Type Strains, Phase IV (KMG-IV): sequencing the most valuable type-strain genomes for metagenomic binning, comparative biology and taxonomic classification.</title>
        <authorList>
            <person name="Goeker M."/>
        </authorList>
    </citation>
    <scope>NUCLEOTIDE SEQUENCE [LARGE SCALE GENOMIC DNA]</scope>
    <source>
        <strain evidence="1 2">DSM 19377</strain>
    </source>
</reference>
<dbReference type="EMBL" id="SLXK01000001">
    <property type="protein sequence ID" value="TCP32193.1"/>
    <property type="molecule type" value="Genomic_DNA"/>
</dbReference>
<dbReference type="Gene3D" id="2.60.120.260">
    <property type="entry name" value="Galactose-binding domain-like"/>
    <property type="match status" value="1"/>
</dbReference>
<evidence type="ECO:0008006" key="3">
    <source>
        <dbReference type="Google" id="ProtNLM"/>
    </source>
</evidence>